<dbReference type="OrthoDB" id="5296314at2"/>
<evidence type="ECO:0000259" key="8">
    <source>
        <dbReference type="Pfam" id="PF16363"/>
    </source>
</evidence>
<keyword evidence="6 7" id="KW-0456">Lyase</keyword>
<proteinExistence type="inferred from homology"/>
<dbReference type="HOGENOM" id="CLU_007383_1_14_7"/>
<dbReference type="KEGG" id="bex:A11Q_1476"/>
<dbReference type="Gene3D" id="3.40.50.720">
    <property type="entry name" value="NAD(P)-binding Rossmann-like Domain"/>
    <property type="match status" value="1"/>
</dbReference>
<dbReference type="InterPro" id="IPR016040">
    <property type="entry name" value="NAD(P)-bd_dom"/>
</dbReference>
<reference evidence="9 10" key="1">
    <citation type="journal article" date="2013" name="ISME J.">
        <title>By their genes ye shall know them: genomic signatures of predatory bacteria.</title>
        <authorList>
            <person name="Pasternak Z."/>
            <person name="Pietrokovski S."/>
            <person name="Rotem O."/>
            <person name="Gophna U."/>
            <person name="Lurie-Weinberger M.N."/>
            <person name="Jurkevitch E."/>
        </authorList>
    </citation>
    <scope>NUCLEOTIDE SEQUENCE [LARGE SCALE GENOMIC DNA]</scope>
    <source>
        <strain evidence="9 10">JSS</strain>
    </source>
</reference>
<dbReference type="Pfam" id="PF16363">
    <property type="entry name" value="GDP_Man_Dehyd"/>
    <property type="match status" value="1"/>
</dbReference>
<dbReference type="Proteomes" id="UP000012040">
    <property type="component" value="Chromosome"/>
</dbReference>
<protein>
    <recommendedName>
        <fullName evidence="4 7">dTDP-glucose 4,6-dehydratase</fullName>
        <ecNumber evidence="4 7">4.2.1.46</ecNumber>
    </recommendedName>
</protein>
<comment type="cofactor">
    <cofactor evidence="2 7">
        <name>NAD(+)</name>
        <dbReference type="ChEBI" id="CHEBI:57540"/>
    </cofactor>
</comment>
<evidence type="ECO:0000313" key="9">
    <source>
        <dbReference type="EMBL" id="AGH95692.1"/>
    </source>
</evidence>
<evidence type="ECO:0000313" key="10">
    <source>
        <dbReference type="Proteomes" id="UP000012040"/>
    </source>
</evidence>
<evidence type="ECO:0000256" key="1">
    <source>
        <dbReference type="ARBA" id="ARBA00001539"/>
    </source>
</evidence>
<dbReference type="GO" id="GO:0008460">
    <property type="term" value="F:dTDP-glucose 4,6-dehydratase activity"/>
    <property type="evidence" value="ECO:0007669"/>
    <property type="project" value="UniProtKB-EC"/>
</dbReference>
<dbReference type="PATRIC" id="fig|1184267.3.peg.1493"/>
<dbReference type="InterPro" id="IPR036291">
    <property type="entry name" value="NAD(P)-bd_dom_sf"/>
</dbReference>
<dbReference type="InterPro" id="IPR005888">
    <property type="entry name" value="dTDP_Gluc_deHydtase"/>
</dbReference>
<sequence length="343" mass="38826">MTLFITGAAGFIGSSFLRVAKAHGIYGKIVIIDSLTYAGRKENFIDYVNDRDVIFENVDIRNYESLRSVFQKYEPSSVVHLAAESHVDNSISGPRVFIETNVIGTFNLLECSRELYSSRKVDVDKFKFVHVSTDEVFGELGETGKFSETTAYDPSSPYSASKASSDHLVRAWHRTFGLPCIVTNCSNNYGPRQFPEKLIPRMILNALADKALPVYGKGQNVRDWIYVDDHSEGIWLALTKGKAGDTYCLGGNSERKNIEVVTAICEILDRKKPRRNNQSYKELITFVEDRLGHDFRYAIDDQLAQEELGYKRRFSTFEEGLESTINWYLENSGWVESISKGAK</sequence>
<dbReference type="PANTHER" id="PTHR43000">
    <property type="entry name" value="DTDP-D-GLUCOSE 4,6-DEHYDRATASE-RELATED"/>
    <property type="match status" value="1"/>
</dbReference>
<evidence type="ECO:0000256" key="2">
    <source>
        <dbReference type="ARBA" id="ARBA00001911"/>
    </source>
</evidence>
<evidence type="ECO:0000256" key="4">
    <source>
        <dbReference type="ARBA" id="ARBA00011990"/>
    </source>
</evidence>
<dbReference type="RefSeq" id="WP_015470182.1">
    <property type="nucleotide sequence ID" value="NC_020813.1"/>
</dbReference>
<dbReference type="eggNOG" id="COG1088">
    <property type="taxonomic scope" value="Bacteria"/>
</dbReference>
<keyword evidence="5" id="KW-0520">NAD</keyword>
<evidence type="ECO:0000256" key="7">
    <source>
        <dbReference type="RuleBase" id="RU004473"/>
    </source>
</evidence>
<dbReference type="GO" id="GO:0009225">
    <property type="term" value="P:nucleotide-sugar metabolic process"/>
    <property type="evidence" value="ECO:0007669"/>
    <property type="project" value="InterPro"/>
</dbReference>
<comment type="similarity">
    <text evidence="3 7">Belongs to the NAD(P)-dependent epimerase/dehydratase family. dTDP-glucose dehydratase subfamily.</text>
</comment>
<gene>
    <name evidence="9" type="ORF">A11Q_1476</name>
</gene>
<evidence type="ECO:0000256" key="5">
    <source>
        <dbReference type="ARBA" id="ARBA00023027"/>
    </source>
</evidence>
<dbReference type="EC" id="4.2.1.46" evidence="4 7"/>
<dbReference type="NCBIfam" id="TIGR01181">
    <property type="entry name" value="dTDP_gluc_dehyt"/>
    <property type="match status" value="1"/>
</dbReference>
<accession>M4V8G8</accession>
<dbReference type="EMBL" id="CP003537">
    <property type="protein sequence ID" value="AGH95692.1"/>
    <property type="molecule type" value="Genomic_DNA"/>
</dbReference>
<dbReference type="STRING" id="1184267.A11Q_1476"/>
<organism evidence="9 10">
    <name type="scientific">Pseudobdellovibrio exovorus JSS</name>
    <dbReference type="NCBI Taxonomy" id="1184267"/>
    <lineage>
        <taxon>Bacteria</taxon>
        <taxon>Pseudomonadati</taxon>
        <taxon>Bdellovibrionota</taxon>
        <taxon>Bdellovibrionia</taxon>
        <taxon>Bdellovibrionales</taxon>
        <taxon>Pseudobdellovibrionaceae</taxon>
        <taxon>Pseudobdellovibrio</taxon>
    </lineage>
</organism>
<dbReference type="CDD" id="cd05246">
    <property type="entry name" value="dTDP_GD_SDR_e"/>
    <property type="match status" value="1"/>
</dbReference>
<dbReference type="Gene3D" id="3.90.25.10">
    <property type="entry name" value="UDP-galactose 4-epimerase, domain 1"/>
    <property type="match status" value="1"/>
</dbReference>
<evidence type="ECO:0000256" key="3">
    <source>
        <dbReference type="ARBA" id="ARBA00008178"/>
    </source>
</evidence>
<dbReference type="AlphaFoldDB" id="M4V8G8"/>
<dbReference type="SUPFAM" id="SSF51735">
    <property type="entry name" value="NAD(P)-binding Rossmann-fold domains"/>
    <property type="match status" value="1"/>
</dbReference>
<evidence type="ECO:0000256" key="6">
    <source>
        <dbReference type="ARBA" id="ARBA00023239"/>
    </source>
</evidence>
<keyword evidence="10" id="KW-1185">Reference proteome</keyword>
<comment type="catalytic activity">
    <reaction evidence="1 7">
        <text>dTDP-alpha-D-glucose = dTDP-4-dehydro-6-deoxy-alpha-D-glucose + H2O</text>
        <dbReference type="Rhea" id="RHEA:17221"/>
        <dbReference type="ChEBI" id="CHEBI:15377"/>
        <dbReference type="ChEBI" id="CHEBI:57477"/>
        <dbReference type="ChEBI" id="CHEBI:57649"/>
        <dbReference type="EC" id="4.2.1.46"/>
    </reaction>
</comment>
<name>M4V8G8_9BACT</name>
<feature type="domain" description="NAD(P)-binding" evidence="8">
    <location>
        <begin position="4"/>
        <end position="323"/>
    </location>
</feature>